<dbReference type="EMBL" id="JBHSQO010000074">
    <property type="protein sequence ID" value="MFC6094786.1"/>
    <property type="molecule type" value="Genomic_DNA"/>
</dbReference>
<organism evidence="3 4">
    <name type="scientific">Saccharothrix lopnurensis</name>
    <dbReference type="NCBI Taxonomy" id="1670621"/>
    <lineage>
        <taxon>Bacteria</taxon>
        <taxon>Bacillati</taxon>
        <taxon>Actinomycetota</taxon>
        <taxon>Actinomycetes</taxon>
        <taxon>Pseudonocardiales</taxon>
        <taxon>Pseudonocardiaceae</taxon>
        <taxon>Saccharothrix</taxon>
    </lineage>
</organism>
<reference evidence="4" key="1">
    <citation type="journal article" date="2019" name="Int. J. Syst. Evol. Microbiol.">
        <title>The Global Catalogue of Microorganisms (GCM) 10K type strain sequencing project: providing services to taxonomists for standard genome sequencing and annotation.</title>
        <authorList>
            <consortium name="The Broad Institute Genomics Platform"/>
            <consortium name="The Broad Institute Genome Sequencing Center for Infectious Disease"/>
            <person name="Wu L."/>
            <person name="Ma J."/>
        </authorList>
    </citation>
    <scope>NUCLEOTIDE SEQUENCE [LARGE SCALE GENOMIC DNA]</scope>
    <source>
        <strain evidence="4">CGMCC 4.7246</strain>
    </source>
</reference>
<feature type="region of interest" description="Disordered" evidence="1">
    <location>
        <begin position="24"/>
        <end position="56"/>
    </location>
</feature>
<dbReference type="PROSITE" id="PS51257">
    <property type="entry name" value="PROKAR_LIPOPROTEIN"/>
    <property type="match status" value="1"/>
</dbReference>
<sequence>MTRVIRPVLALALASLALVACSTNEPGNPNPGTTTAGGTTSGNSSPTTTSGAGDPLADFDPCAALREVAGQFNLTGIEEDGDDCFAEFSPSVTVLVGPIDAPLAEAGKGPQAEVSDTEVNGREAKLVRKAYTNTACAVALAVGEGRVDTVASADASLEEACDAATRVATAIEPQLPE</sequence>
<protein>
    <recommendedName>
        <fullName evidence="5">DUF3558 domain-containing protein</fullName>
    </recommendedName>
</protein>
<evidence type="ECO:0000313" key="4">
    <source>
        <dbReference type="Proteomes" id="UP001596220"/>
    </source>
</evidence>
<proteinExistence type="predicted"/>
<feature type="chain" id="PRO_5045418019" description="DUF3558 domain-containing protein" evidence="2">
    <location>
        <begin position="21"/>
        <end position="177"/>
    </location>
</feature>
<feature type="compositionally biased region" description="Low complexity" evidence="1">
    <location>
        <begin position="24"/>
        <end position="53"/>
    </location>
</feature>
<dbReference type="RefSeq" id="WP_380643373.1">
    <property type="nucleotide sequence ID" value="NZ_JBHSQO010000074.1"/>
</dbReference>
<keyword evidence="4" id="KW-1185">Reference proteome</keyword>
<keyword evidence="2" id="KW-0732">Signal</keyword>
<dbReference type="Proteomes" id="UP001596220">
    <property type="component" value="Unassembled WGS sequence"/>
</dbReference>
<evidence type="ECO:0000256" key="1">
    <source>
        <dbReference type="SAM" id="MobiDB-lite"/>
    </source>
</evidence>
<feature type="signal peptide" evidence="2">
    <location>
        <begin position="1"/>
        <end position="20"/>
    </location>
</feature>
<accession>A0ABW1PI22</accession>
<evidence type="ECO:0008006" key="5">
    <source>
        <dbReference type="Google" id="ProtNLM"/>
    </source>
</evidence>
<name>A0ABW1PI22_9PSEU</name>
<gene>
    <name evidence="3" type="ORF">ACFP3R_36460</name>
</gene>
<evidence type="ECO:0000313" key="3">
    <source>
        <dbReference type="EMBL" id="MFC6094786.1"/>
    </source>
</evidence>
<comment type="caution">
    <text evidence="3">The sequence shown here is derived from an EMBL/GenBank/DDBJ whole genome shotgun (WGS) entry which is preliminary data.</text>
</comment>
<evidence type="ECO:0000256" key="2">
    <source>
        <dbReference type="SAM" id="SignalP"/>
    </source>
</evidence>